<dbReference type="SUPFAM" id="SSF50370">
    <property type="entry name" value="Ricin B-like lectins"/>
    <property type="match status" value="1"/>
</dbReference>
<evidence type="ECO:0000256" key="2">
    <source>
        <dbReference type="SAM" id="Phobius"/>
    </source>
</evidence>
<reference evidence="4" key="1">
    <citation type="submission" date="2022-06" db="EMBL/GenBank/DDBJ databases">
        <title>Genome public.</title>
        <authorList>
            <person name="Sun Q."/>
        </authorList>
    </citation>
    <scope>NUCLEOTIDE SEQUENCE</scope>
    <source>
        <strain evidence="4">CWNU-1</strain>
    </source>
</reference>
<sequence length="615" mass="64606">MQKPRTQSPVTPTRTGLDSAASDEGLAAALRANDGKDEARSVAVLIARHWDAVFDYASIGTPSEKAAAMLTTAAFSKALENLRQVRSSAAIRPMLLMHARRIAEGWATDERVAALPELRNPQTGQLIPADMFRVAENRILVARAFQALPGPAQCLLWHVDVEAEEISVPAGLLAMDERGGPAQLEQARKMLRAGILRFHLELAPEAECRHYNRLIDVSMRRGGALIPDIKAHLAHCEHCQFAAEQLDHGDGRLALLVAEGLLGWAAQPYLDSRPGRGEEGHQARDTVWRGPTSRAGRRLLGGRGGPPSGGRRRGRSERRRTAVVAGLGIVTGLVVVATVATEPWAGGGGMAGYAVPGGPISAEPLPGAKPPPGPQPSTTSAGGHPPGPLTTRLRNTTSGLCLDVGSQRALIGADVVLSLCGTSVTQRWIYEEDGRVRSSAAPELCVNSRAVDGVSVLSRCSGTTATDAAHVRYDLTVHGQMVPRWNEGLAVAPSAPRAGATVVVKVRDSSDDQRWATDRSTAVAPKIRPGNAHVGTVREAGAAPVPAHSTGSAGVPPAGHHGAPGAWLPAPATAATQDLAATVPAEALEIATTVVPDGQRLFRMVSGRELMYTAS</sequence>
<feature type="region of interest" description="Disordered" evidence="1">
    <location>
        <begin position="1"/>
        <end position="21"/>
    </location>
</feature>
<evidence type="ECO:0000313" key="5">
    <source>
        <dbReference type="Proteomes" id="UP001431429"/>
    </source>
</evidence>
<dbReference type="InterPro" id="IPR000772">
    <property type="entry name" value="Ricin_B_lectin"/>
</dbReference>
<proteinExistence type="predicted"/>
<keyword evidence="2" id="KW-0812">Transmembrane</keyword>
<dbReference type="InterPro" id="IPR035992">
    <property type="entry name" value="Ricin_B-like_lectins"/>
</dbReference>
<feature type="region of interest" description="Disordered" evidence="1">
    <location>
        <begin position="271"/>
        <end position="319"/>
    </location>
</feature>
<feature type="compositionally biased region" description="Gly residues" evidence="1">
    <location>
        <begin position="299"/>
        <end position="308"/>
    </location>
</feature>
<dbReference type="RefSeq" id="WP_250918961.1">
    <property type="nucleotide sequence ID" value="NZ_JAMQAW010000008.1"/>
</dbReference>
<dbReference type="Pfam" id="PF00652">
    <property type="entry name" value="Ricin_B_lectin"/>
    <property type="match status" value="1"/>
</dbReference>
<evidence type="ECO:0000259" key="3">
    <source>
        <dbReference type="Pfam" id="PF00652"/>
    </source>
</evidence>
<gene>
    <name evidence="4" type="ORF">NBG84_09935</name>
</gene>
<evidence type="ECO:0000256" key="1">
    <source>
        <dbReference type="SAM" id="MobiDB-lite"/>
    </source>
</evidence>
<dbReference type="Proteomes" id="UP001431429">
    <property type="component" value="Unassembled WGS sequence"/>
</dbReference>
<feature type="compositionally biased region" description="Polar residues" evidence="1">
    <location>
        <begin position="1"/>
        <end position="16"/>
    </location>
</feature>
<feature type="transmembrane region" description="Helical" evidence="2">
    <location>
        <begin position="321"/>
        <end position="340"/>
    </location>
</feature>
<feature type="region of interest" description="Disordered" evidence="1">
    <location>
        <begin position="361"/>
        <end position="394"/>
    </location>
</feature>
<name>A0ABT0UIX7_9ACTN</name>
<feature type="domain" description="Ricin B lectin" evidence="3">
    <location>
        <begin position="390"/>
        <end position="515"/>
    </location>
</feature>
<keyword evidence="2" id="KW-0472">Membrane</keyword>
<organism evidence="4 5">
    <name type="scientific">Streptomyces albipurpureus</name>
    <dbReference type="NCBI Taxonomy" id="2897419"/>
    <lineage>
        <taxon>Bacteria</taxon>
        <taxon>Bacillati</taxon>
        <taxon>Actinomycetota</taxon>
        <taxon>Actinomycetes</taxon>
        <taxon>Kitasatosporales</taxon>
        <taxon>Streptomycetaceae</taxon>
        <taxon>Streptomyces</taxon>
    </lineage>
</organism>
<keyword evidence="2" id="KW-1133">Transmembrane helix</keyword>
<comment type="caution">
    <text evidence="4">The sequence shown here is derived from an EMBL/GenBank/DDBJ whole genome shotgun (WGS) entry which is preliminary data.</text>
</comment>
<evidence type="ECO:0000313" key="4">
    <source>
        <dbReference type="EMBL" id="MCM2388612.1"/>
    </source>
</evidence>
<feature type="compositionally biased region" description="Basic and acidic residues" evidence="1">
    <location>
        <begin position="273"/>
        <end position="287"/>
    </location>
</feature>
<dbReference type="EMBL" id="JAMQAW010000008">
    <property type="protein sequence ID" value="MCM2388612.1"/>
    <property type="molecule type" value="Genomic_DNA"/>
</dbReference>
<dbReference type="Gene3D" id="2.80.10.50">
    <property type="match status" value="1"/>
</dbReference>
<keyword evidence="5" id="KW-1185">Reference proteome</keyword>
<protein>
    <submittedName>
        <fullName evidence="4">RICIN domain-containing protein</fullName>
    </submittedName>
</protein>
<accession>A0ABT0UIX7</accession>
<dbReference type="PROSITE" id="PS50231">
    <property type="entry name" value="RICIN_B_LECTIN"/>
    <property type="match status" value="1"/>
</dbReference>